<dbReference type="InterPro" id="IPR016053">
    <property type="entry name" value="Haem_Oase-like"/>
</dbReference>
<dbReference type="GO" id="GO:0006788">
    <property type="term" value="P:heme oxidation"/>
    <property type="evidence" value="ECO:0007669"/>
    <property type="project" value="InterPro"/>
</dbReference>
<reference evidence="5 6" key="1">
    <citation type="journal article" date="2021" name="Sci. Rep.">
        <title>The genome of the diatom Chaetoceros tenuissimus carries an ancient integrated fragment of an extant virus.</title>
        <authorList>
            <person name="Hongo Y."/>
            <person name="Kimura K."/>
            <person name="Takaki Y."/>
            <person name="Yoshida Y."/>
            <person name="Baba S."/>
            <person name="Kobayashi G."/>
            <person name="Nagasaki K."/>
            <person name="Hano T."/>
            <person name="Tomaru Y."/>
        </authorList>
    </citation>
    <scope>NUCLEOTIDE SEQUENCE [LARGE SCALE GENOMIC DNA]</scope>
    <source>
        <strain evidence="5 6">NIES-3715</strain>
    </source>
</reference>
<dbReference type="Proteomes" id="UP001054902">
    <property type="component" value="Unassembled WGS sequence"/>
</dbReference>
<evidence type="ECO:0000313" key="6">
    <source>
        <dbReference type="Proteomes" id="UP001054902"/>
    </source>
</evidence>
<gene>
    <name evidence="5" type="ORF">CTEN210_10028</name>
</gene>
<dbReference type="GO" id="GO:0020037">
    <property type="term" value="F:heme binding"/>
    <property type="evidence" value="ECO:0007669"/>
    <property type="project" value="TreeGrafter"/>
</dbReference>
<evidence type="ECO:0000256" key="3">
    <source>
        <dbReference type="ARBA" id="ARBA00023004"/>
    </source>
</evidence>
<dbReference type="PANTHER" id="PTHR10720:SF0">
    <property type="entry name" value="HEME OXYGENASE"/>
    <property type="match status" value="1"/>
</dbReference>
<dbReference type="GO" id="GO:0004392">
    <property type="term" value="F:heme oxygenase (decyclizing) activity"/>
    <property type="evidence" value="ECO:0007669"/>
    <property type="project" value="InterPro"/>
</dbReference>
<keyword evidence="1" id="KW-0349">Heme</keyword>
<evidence type="ECO:0000256" key="1">
    <source>
        <dbReference type="ARBA" id="ARBA00022617"/>
    </source>
</evidence>
<dbReference type="CDD" id="cd19165">
    <property type="entry name" value="HemeO"/>
    <property type="match status" value="1"/>
</dbReference>
<dbReference type="Gene3D" id="1.20.910.10">
    <property type="entry name" value="Heme oxygenase-like"/>
    <property type="match status" value="1"/>
</dbReference>
<evidence type="ECO:0000256" key="4">
    <source>
        <dbReference type="SAM" id="MobiDB-lite"/>
    </source>
</evidence>
<proteinExistence type="predicted"/>
<protein>
    <submittedName>
        <fullName evidence="5">Uncharacterized protein</fullName>
    </submittedName>
</protein>
<dbReference type="PANTHER" id="PTHR10720">
    <property type="entry name" value="HEME OXYGENASE"/>
    <property type="match status" value="1"/>
</dbReference>
<dbReference type="Pfam" id="PF01126">
    <property type="entry name" value="Heme_oxygenase"/>
    <property type="match status" value="1"/>
</dbReference>
<dbReference type="AlphaFoldDB" id="A0AAD3H7K6"/>
<dbReference type="GO" id="GO:0046872">
    <property type="term" value="F:metal ion binding"/>
    <property type="evidence" value="ECO:0007669"/>
    <property type="project" value="UniProtKB-KW"/>
</dbReference>
<dbReference type="InterPro" id="IPR016084">
    <property type="entry name" value="Haem_Oase-like_multi-hlx"/>
</dbReference>
<keyword evidence="2" id="KW-0479">Metal-binding</keyword>
<dbReference type="PRINTS" id="PR00088">
    <property type="entry name" value="HAEMOXYGNASE"/>
</dbReference>
<name>A0AAD3H7K6_9STRA</name>
<dbReference type="GO" id="GO:0006979">
    <property type="term" value="P:response to oxidative stress"/>
    <property type="evidence" value="ECO:0007669"/>
    <property type="project" value="TreeGrafter"/>
</dbReference>
<sequence>MDEQTQTPEKNEQNAKTTKKEGGCPYAFPSCDSSVASSAPPSPQMTPLEAVTMAKKSCPAFKEGSCPFRNVQDADSMRLALQSLPQSHFSTNRTTQIQQGAQNASDDIGESLKIALTHVHTISSTLQNDPISSNHNTTSGENTPDTRSRSSSYVISGGCPFKTQYGNDTTFVNAMEEFSLFGLMGKILEESLHSSPIDLQSTTVGNDIAKPMKRVRSTTSLSSSLKIGTQDSHSAAESVHFVKEFIKGNIDKTLYTILIQNLLVVYEELEDLLEQHAPNHFPSLHFPKELSRAEALREDVDFFKGNQVKSYKMSKATEDYVRRLKHISESEPLLLLSHAYTRYLGDLSGGKILARVAKRAMNLQGSDAGLAFYQFDNIPSAKLFKDSYRQALDDLDLTDEQVERLVAEANVAFVLNMRIFEELDVLNGIDGAFVREYESATVYFENCVKKQASRIGNTNQDNDDDTAEKKYEDASKCPFAALGGPNPHKMMATPAKVEPSKDEKEPILENKELKFNDTVAQPLQQTAGSKNERCPWPFIFFHDPQTGLRDFQTWIVFGLLLCYIWNKVEDRIPLA</sequence>
<dbReference type="GO" id="GO:0042167">
    <property type="term" value="P:heme catabolic process"/>
    <property type="evidence" value="ECO:0007669"/>
    <property type="project" value="TreeGrafter"/>
</dbReference>
<evidence type="ECO:0000256" key="2">
    <source>
        <dbReference type="ARBA" id="ARBA00022723"/>
    </source>
</evidence>
<comment type="caution">
    <text evidence="5">The sequence shown here is derived from an EMBL/GenBank/DDBJ whole genome shotgun (WGS) entry which is preliminary data.</text>
</comment>
<organism evidence="5 6">
    <name type="scientific">Chaetoceros tenuissimus</name>
    <dbReference type="NCBI Taxonomy" id="426638"/>
    <lineage>
        <taxon>Eukaryota</taxon>
        <taxon>Sar</taxon>
        <taxon>Stramenopiles</taxon>
        <taxon>Ochrophyta</taxon>
        <taxon>Bacillariophyta</taxon>
        <taxon>Coscinodiscophyceae</taxon>
        <taxon>Chaetocerotophycidae</taxon>
        <taxon>Chaetocerotales</taxon>
        <taxon>Chaetocerotaceae</taxon>
        <taxon>Chaetoceros</taxon>
    </lineage>
</organism>
<dbReference type="EMBL" id="BLLK01000047">
    <property type="protein sequence ID" value="GFH53552.1"/>
    <property type="molecule type" value="Genomic_DNA"/>
</dbReference>
<feature type="compositionally biased region" description="Basic and acidic residues" evidence="4">
    <location>
        <begin position="9"/>
        <end position="22"/>
    </location>
</feature>
<dbReference type="SUPFAM" id="SSF48613">
    <property type="entry name" value="Heme oxygenase-like"/>
    <property type="match status" value="1"/>
</dbReference>
<evidence type="ECO:0000313" key="5">
    <source>
        <dbReference type="EMBL" id="GFH53552.1"/>
    </source>
</evidence>
<keyword evidence="3" id="KW-0408">Iron</keyword>
<dbReference type="InterPro" id="IPR002051">
    <property type="entry name" value="Haem_Oase"/>
</dbReference>
<accession>A0AAD3H7K6</accession>
<keyword evidence="6" id="KW-1185">Reference proteome</keyword>
<feature type="region of interest" description="Disordered" evidence="4">
    <location>
        <begin position="125"/>
        <end position="152"/>
    </location>
</feature>
<feature type="region of interest" description="Disordered" evidence="4">
    <location>
        <begin position="1"/>
        <end position="24"/>
    </location>
</feature>